<dbReference type="InterPro" id="IPR036388">
    <property type="entry name" value="WH-like_DNA-bd_sf"/>
</dbReference>
<dbReference type="Gene3D" id="1.10.10.10">
    <property type="entry name" value="Winged helix-like DNA-binding domain superfamily/Winged helix DNA-binding domain"/>
    <property type="match status" value="1"/>
</dbReference>
<dbReference type="InterPro" id="IPR039261">
    <property type="entry name" value="FNR_nucleotide-bd"/>
</dbReference>
<dbReference type="InterPro" id="IPR039374">
    <property type="entry name" value="SIP_fam"/>
</dbReference>
<keyword evidence="3" id="KW-0949">S-adenosyl-L-methionine</keyword>
<comment type="caution">
    <text evidence="5">The sequence shown here is derived from an EMBL/GenBank/DDBJ whole genome shotgun (WGS) entry which is preliminary data.</text>
</comment>
<dbReference type="Pfam" id="PF00891">
    <property type="entry name" value="Methyltransf_2"/>
    <property type="match status" value="1"/>
</dbReference>
<dbReference type="InterPro" id="IPR013113">
    <property type="entry name" value="SIP_FAD-bd"/>
</dbReference>
<reference evidence="5" key="1">
    <citation type="journal article" date="2021" name="PeerJ">
        <title>Extensive microbial diversity within the chicken gut microbiome revealed by metagenomics and culture.</title>
        <authorList>
            <person name="Gilroy R."/>
            <person name="Ravi A."/>
            <person name="Getino M."/>
            <person name="Pursley I."/>
            <person name="Horton D.L."/>
            <person name="Alikhan N.F."/>
            <person name="Baker D."/>
            <person name="Gharbi K."/>
            <person name="Hall N."/>
            <person name="Watson M."/>
            <person name="Adriaenssens E.M."/>
            <person name="Foster-Nyarko E."/>
            <person name="Jarju S."/>
            <person name="Secka A."/>
            <person name="Antonio M."/>
            <person name="Oren A."/>
            <person name="Chaudhuri R.R."/>
            <person name="La Ragione R."/>
            <person name="Hildebrand F."/>
            <person name="Pallen M.J."/>
        </authorList>
    </citation>
    <scope>NUCLEOTIDE SEQUENCE</scope>
    <source>
        <strain evidence="5">CHK130-7132</strain>
    </source>
</reference>
<evidence type="ECO:0000256" key="2">
    <source>
        <dbReference type="ARBA" id="ARBA00022679"/>
    </source>
</evidence>
<dbReference type="InterPro" id="IPR036390">
    <property type="entry name" value="WH_DNA-bd_sf"/>
</dbReference>
<dbReference type="EMBL" id="DWWC01000299">
    <property type="protein sequence ID" value="HJC70798.1"/>
    <property type="molecule type" value="Genomic_DNA"/>
</dbReference>
<dbReference type="Gene3D" id="1.10.287.1350">
    <property type="match status" value="1"/>
</dbReference>
<protein>
    <submittedName>
        <fullName evidence="5">SIP domain-containing protein</fullName>
    </submittedName>
</protein>
<dbReference type="Pfam" id="PF04954">
    <property type="entry name" value="SIP"/>
    <property type="match status" value="1"/>
</dbReference>
<dbReference type="AlphaFoldDB" id="A0A9D2TJ88"/>
<keyword evidence="1" id="KW-0489">Methyltransferase</keyword>
<dbReference type="InterPro" id="IPR029063">
    <property type="entry name" value="SAM-dependent_MTases_sf"/>
</dbReference>
<dbReference type="SUPFAM" id="SSF53335">
    <property type="entry name" value="S-adenosyl-L-methionine-dependent methyltransferases"/>
    <property type="match status" value="1"/>
</dbReference>
<gene>
    <name evidence="5" type="ORF">H9932_14135</name>
</gene>
<dbReference type="PROSITE" id="PS51384">
    <property type="entry name" value="FAD_FR"/>
    <property type="match status" value="1"/>
</dbReference>
<dbReference type="PROSITE" id="PS51683">
    <property type="entry name" value="SAM_OMT_II"/>
    <property type="match status" value="1"/>
</dbReference>
<keyword evidence="2" id="KW-0808">Transferase</keyword>
<dbReference type="PANTHER" id="PTHR30157">
    <property type="entry name" value="FERRIC REDUCTASE, NADPH-DEPENDENT"/>
    <property type="match status" value="1"/>
</dbReference>
<dbReference type="InterPro" id="IPR016461">
    <property type="entry name" value="COMT-like"/>
</dbReference>
<dbReference type="InterPro" id="IPR001077">
    <property type="entry name" value="COMT_C"/>
</dbReference>
<dbReference type="Gene3D" id="3.40.50.150">
    <property type="entry name" value="Vaccinia Virus protein VP39"/>
    <property type="match status" value="1"/>
</dbReference>
<dbReference type="Gene3D" id="3.40.50.80">
    <property type="entry name" value="Nucleotide-binding domain of ferredoxin-NADP reductase (FNR) module"/>
    <property type="match status" value="1"/>
</dbReference>
<dbReference type="InterPro" id="IPR017938">
    <property type="entry name" value="Riboflavin_synthase-like_b-brl"/>
</dbReference>
<evidence type="ECO:0000256" key="3">
    <source>
        <dbReference type="ARBA" id="ARBA00022691"/>
    </source>
</evidence>
<sequence>MARSLRPLDVYPITVRELEVLRVADVTSGMRRVTLGGEQLRAHIAANGFPVNAFRSDAFDDEGKLILHHPEAPEPVAPTQADGVLNWPRAHPHLLFRTYTVRRWDPTAGEHGEVDLDFVRHGVGPATRWAYRVQPGERVHWAGPKSSAPHPQGVDWTLVAGDETALPAIGRWLEEWPAGARGQVFIEVADKEHVQELVVPRGVEVTWFSRDGAEAGTTSTLFDAIRAADWWEGKVFAWVAGETLTLVPIRRWLRREKGLPKEQVEVTGYWRRQEVAVDDATGEQDLEATEDRGEQFHELSELLPGVALRVAATVGLAGAFDGGARTITELAEASGADRAGLGKLVRYLEAIGIIERDEDERHRLTDLGRELEDDHVEEHLDLEGHDALAEIAGLASLLDAVRGTGTSGVAAAARSRLHRDPALRRARLEDEAEVAGYVAGALAQSPAIAGLERVLVTGQGASTVAHALTSAHARLQARILAAPEEAEVHRELARTLERTDVVEGRLETEDRIEAGGAEAVLLVEHLARLGDDAATEALRTAAGALPAGGRVLVLTELLEPELAHEHDYEQDLLDFALHGGGMRTHEENLALFAQAGLPVPERSTVGWGLTVYRAAVR</sequence>
<organism evidence="5 6">
    <name type="scientific">Candidatus Brachybacterium intestinipullorum</name>
    <dbReference type="NCBI Taxonomy" id="2838512"/>
    <lineage>
        <taxon>Bacteria</taxon>
        <taxon>Bacillati</taxon>
        <taxon>Actinomycetota</taxon>
        <taxon>Actinomycetes</taxon>
        <taxon>Micrococcales</taxon>
        <taxon>Dermabacteraceae</taxon>
        <taxon>Brachybacterium</taxon>
    </lineage>
</organism>
<dbReference type="GO" id="GO:0032259">
    <property type="term" value="P:methylation"/>
    <property type="evidence" value="ECO:0007669"/>
    <property type="project" value="UniProtKB-KW"/>
</dbReference>
<dbReference type="Pfam" id="PF08021">
    <property type="entry name" value="FAD_binding_9"/>
    <property type="match status" value="1"/>
</dbReference>
<feature type="domain" description="FAD-binding FR-type" evidence="4">
    <location>
        <begin position="13"/>
        <end position="151"/>
    </location>
</feature>
<evidence type="ECO:0000259" key="4">
    <source>
        <dbReference type="PROSITE" id="PS51384"/>
    </source>
</evidence>
<reference evidence="5" key="2">
    <citation type="submission" date="2021-04" db="EMBL/GenBank/DDBJ databases">
        <authorList>
            <person name="Gilroy R."/>
        </authorList>
    </citation>
    <scope>NUCLEOTIDE SEQUENCE</scope>
    <source>
        <strain evidence="5">CHK130-7132</strain>
    </source>
</reference>
<dbReference type="Gene3D" id="2.40.30.10">
    <property type="entry name" value="Translation factors"/>
    <property type="match status" value="1"/>
</dbReference>
<accession>A0A9D2TJ88</accession>
<dbReference type="SUPFAM" id="SSF63380">
    <property type="entry name" value="Riboflavin synthase domain-like"/>
    <property type="match status" value="1"/>
</dbReference>
<dbReference type="InterPro" id="IPR007037">
    <property type="entry name" value="SIP_rossman_dom"/>
</dbReference>
<evidence type="ECO:0000313" key="6">
    <source>
        <dbReference type="Proteomes" id="UP000823854"/>
    </source>
</evidence>
<name>A0A9D2TJ88_9MICO</name>
<dbReference type="GO" id="GO:0008171">
    <property type="term" value="F:O-methyltransferase activity"/>
    <property type="evidence" value="ECO:0007669"/>
    <property type="project" value="InterPro"/>
</dbReference>
<evidence type="ECO:0000313" key="5">
    <source>
        <dbReference type="EMBL" id="HJC70798.1"/>
    </source>
</evidence>
<dbReference type="SUPFAM" id="SSF46785">
    <property type="entry name" value="Winged helix' DNA-binding domain"/>
    <property type="match status" value="1"/>
</dbReference>
<proteinExistence type="predicted"/>
<evidence type="ECO:0000256" key="1">
    <source>
        <dbReference type="ARBA" id="ARBA00022603"/>
    </source>
</evidence>
<dbReference type="InterPro" id="IPR017927">
    <property type="entry name" value="FAD-bd_FR_type"/>
</dbReference>
<dbReference type="GO" id="GO:0016491">
    <property type="term" value="F:oxidoreductase activity"/>
    <property type="evidence" value="ECO:0007669"/>
    <property type="project" value="InterPro"/>
</dbReference>
<dbReference type="PANTHER" id="PTHR30157:SF0">
    <property type="entry name" value="NADPH-DEPENDENT FERRIC-CHELATE REDUCTASE"/>
    <property type="match status" value="1"/>
</dbReference>
<dbReference type="CDD" id="cd06193">
    <property type="entry name" value="siderophore_interacting"/>
    <property type="match status" value="1"/>
</dbReference>
<dbReference type="Proteomes" id="UP000823854">
    <property type="component" value="Unassembled WGS sequence"/>
</dbReference>